<accession>A0A6J4HGW2</accession>
<proteinExistence type="predicted"/>
<dbReference type="AlphaFoldDB" id="A0A6J4HGW2"/>
<protein>
    <submittedName>
        <fullName evidence="1">Uncharacterized protein</fullName>
    </submittedName>
</protein>
<dbReference type="EMBL" id="CADCTM010000102">
    <property type="protein sequence ID" value="CAA9224247.1"/>
    <property type="molecule type" value="Genomic_DNA"/>
</dbReference>
<name>A0A6J4HGW2_9CYAN</name>
<evidence type="ECO:0000313" key="1">
    <source>
        <dbReference type="EMBL" id="CAA9224247.1"/>
    </source>
</evidence>
<organism evidence="1">
    <name type="scientific">uncultured Coleofasciculus sp</name>
    <dbReference type="NCBI Taxonomy" id="1267456"/>
    <lineage>
        <taxon>Bacteria</taxon>
        <taxon>Bacillati</taxon>
        <taxon>Cyanobacteriota</taxon>
        <taxon>Cyanophyceae</taxon>
        <taxon>Coleofasciculales</taxon>
        <taxon>Coleofasciculaceae</taxon>
        <taxon>Coleofasciculus</taxon>
        <taxon>environmental samples</taxon>
    </lineage>
</organism>
<reference evidence="1" key="1">
    <citation type="submission" date="2020-02" db="EMBL/GenBank/DDBJ databases">
        <authorList>
            <person name="Meier V. D."/>
        </authorList>
    </citation>
    <scope>NUCLEOTIDE SEQUENCE</scope>
    <source>
        <strain evidence="1">AVDCRST_MAG92</strain>
    </source>
</reference>
<gene>
    <name evidence="1" type="ORF">AVDCRST_MAG92-740</name>
</gene>
<sequence length="37" mass="4452">MSIKKPQAESWQDWQYLPNRILGFSVFLFLTKLITHD</sequence>